<dbReference type="EMBL" id="JAOYFB010000067">
    <property type="protein sequence ID" value="KAK4045829.1"/>
    <property type="molecule type" value="Genomic_DNA"/>
</dbReference>
<protein>
    <submittedName>
        <fullName evidence="1">Uncharacterized protein</fullName>
    </submittedName>
</protein>
<organism evidence="1 2">
    <name type="scientific">Daphnia magna</name>
    <dbReference type="NCBI Taxonomy" id="35525"/>
    <lineage>
        <taxon>Eukaryota</taxon>
        <taxon>Metazoa</taxon>
        <taxon>Ecdysozoa</taxon>
        <taxon>Arthropoda</taxon>
        <taxon>Crustacea</taxon>
        <taxon>Branchiopoda</taxon>
        <taxon>Diplostraca</taxon>
        <taxon>Cladocera</taxon>
        <taxon>Anomopoda</taxon>
        <taxon>Daphniidae</taxon>
        <taxon>Daphnia</taxon>
    </lineage>
</organism>
<gene>
    <name evidence="1" type="ORF">OUZ56_033865</name>
</gene>
<comment type="caution">
    <text evidence="1">The sequence shown here is derived from an EMBL/GenBank/DDBJ whole genome shotgun (WGS) entry which is preliminary data.</text>
</comment>
<accession>A0ABR0BB65</accession>
<dbReference type="Proteomes" id="UP001234178">
    <property type="component" value="Unassembled WGS sequence"/>
</dbReference>
<evidence type="ECO:0000313" key="2">
    <source>
        <dbReference type="Proteomes" id="UP001234178"/>
    </source>
</evidence>
<sequence>MLYVWLIIYAPSDRANIQSLPVPSSVVSYALKEMVTGLDLPLSISNHLSVQSTLTCNLDLPNCSRPPAGLWKLNTSILSEEGFQKYATTSFTQNPANHL</sequence>
<proteinExistence type="predicted"/>
<reference evidence="1 2" key="1">
    <citation type="journal article" date="2023" name="Nucleic Acids Res.">
        <title>The hologenome of Daphnia magna reveals possible DNA methylation and microbiome-mediated evolution of the host genome.</title>
        <authorList>
            <person name="Chaturvedi A."/>
            <person name="Li X."/>
            <person name="Dhandapani V."/>
            <person name="Marshall H."/>
            <person name="Kissane S."/>
            <person name="Cuenca-Cambronero M."/>
            <person name="Asole G."/>
            <person name="Calvet F."/>
            <person name="Ruiz-Romero M."/>
            <person name="Marangio P."/>
            <person name="Guigo R."/>
            <person name="Rago D."/>
            <person name="Mirbahai L."/>
            <person name="Eastwood N."/>
            <person name="Colbourne J.K."/>
            <person name="Zhou J."/>
            <person name="Mallon E."/>
            <person name="Orsini L."/>
        </authorList>
    </citation>
    <scope>NUCLEOTIDE SEQUENCE [LARGE SCALE GENOMIC DNA]</scope>
    <source>
        <strain evidence="1">LRV0_1</strain>
    </source>
</reference>
<evidence type="ECO:0000313" key="1">
    <source>
        <dbReference type="EMBL" id="KAK4045829.1"/>
    </source>
</evidence>
<name>A0ABR0BB65_9CRUS</name>
<keyword evidence="2" id="KW-1185">Reference proteome</keyword>